<keyword evidence="1" id="KW-0732">Signal</keyword>
<accession>A0A3P3D6C6</accession>
<evidence type="ECO:0000313" key="2">
    <source>
        <dbReference type="EMBL" id="RRH69879.1"/>
    </source>
</evidence>
<dbReference type="AlphaFoldDB" id="A0A3P3D6C6"/>
<comment type="caution">
    <text evidence="2">The sequence shown here is derived from an EMBL/GenBank/DDBJ whole genome shotgun (WGS) entry which is preliminary data.</text>
</comment>
<sequence>MKRVLIPAALLAVLLPVLLSAQTAAPVVLADGDEPNGMAALEGAPAPKPNAEQSKIAQEPGLAGELLAAIAAERQALSDRAATLDLRAAEIGFAAAALAEQERQLTALKGEIHQLLGLAETRHSEDIARLVKIYRAMKPAEAAAILSNADLEVTVLVIAAMPERDSGPILARMNMVRAQAVSKIILERSRLPGDQRLLNLKIN</sequence>
<organism evidence="2 3">
    <name type="scientific">Falsigemmobacter faecalis</name>
    <dbReference type="NCBI Taxonomy" id="2488730"/>
    <lineage>
        <taxon>Bacteria</taxon>
        <taxon>Pseudomonadati</taxon>
        <taxon>Pseudomonadota</taxon>
        <taxon>Alphaproteobacteria</taxon>
        <taxon>Rhodobacterales</taxon>
        <taxon>Paracoccaceae</taxon>
        <taxon>Falsigemmobacter</taxon>
    </lineage>
</organism>
<protein>
    <recommendedName>
        <fullName evidence="4">Magnesium transporter MgtE intracellular domain-containing protein</fullName>
    </recommendedName>
</protein>
<feature type="signal peptide" evidence="1">
    <location>
        <begin position="1"/>
        <end position="30"/>
    </location>
</feature>
<evidence type="ECO:0000256" key="1">
    <source>
        <dbReference type="SAM" id="SignalP"/>
    </source>
</evidence>
<dbReference type="Proteomes" id="UP000282125">
    <property type="component" value="Unassembled WGS sequence"/>
</dbReference>
<proteinExistence type="predicted"/>
<gene>
    <name evidence="2" type="ORF">EG244_17915</name>
</gene>
<reference evidence="2 3" key="1">
    <citation type="submission" date="2018-11" db="EMBL/GenBank/DDBJ databases">
        <title>Gemmobacter sp. nov., YIM 102744-1 draft genome.</title>
        <authorList>
            <person name="Li G."/>
            <person name="Jiang Y."/>
        </authorList>
    </citation>
    <scope>NUCLEOTIDE SEQUENCE [LARGE SCALE GENOMIC DNA]</scope>
    <source>
        <strain evidence="2 3">YIM 102744-1</strain>
    </source>
</reference>
<dbReference type="RefSeq" id="WP_124966543.1">
    <property type="nucleotide sequence ID" value="NZ_RRAZ01000040.1"/>
</dbReference>
<dbReference type="OrthoDB" id="9791432at2"/>
<keyword evidence="3" id="KW-1185">Reference proteome</keyword>
<name>A0A3P3D6C6_9RHOB</name>
<evidence type="ECO:0008006" key="4">
    <source>
        <dbReference type="Google" id="ProtNLM"/>
    </source>
</evidence>
<evidence type="ECO:0000313" key="3">
    <source>
        <dbReference type="Proteomes" id="UP000282125"/>
    </source>
</evidence>
<feature type="chain" id="PRO_5018171776" description="Magnesium transporter MgtE intracellular domain-containing protein" evidence="1">
    <location>
        <begin position="31"/>
        <end position="203"/>
    </location>
</feature>
<dbReference type="EMBL" id="RRAZ01000040">
    <property type="protein sequence ID" value="RRH69879.1"/>
    <property type="molecule type" value="Genomic_DNA"/>
</dbReference>